<dbReference type="AlphaFoldDB" id="A0A077ZYP9"/>
<name>A0A077ZYP9_STYLE</name>
<evidence type="ECO:0000256" key="1">
    <source>
        <dbReference type="SAM" id="MobiDB-lite"/>
    </source>
</evidence>
<feature type="region of interest" description="Disordered" evidence="1">
    <location>
        <begin position="285"/>
        <end position="364"/>
    </location>
</feature>
<sequence length="613" mass="71576">MKRLLTTTKPFPPFKMIDLQEIKNQRQISIQQFDANVKNQLFYLNKIFETNQNSKILRTQFEDFGEDEDELFKAYENLNIHQIRRLSKIDMNQLRNYAKSLSTNQKNTVNFIETPIYESSKLLKAQTTQNQSILALSRDASQGNTNFKAINEYSASNGQDIAAALGGIQEKKFTSILKVKGILDPKPIKSQRVMSADPRKKAFFKNLDRITEASEIIENLRSQNEQSIKFLKILRQQNQMKEEKKINLQIVNEVRKGRRFTVFNPKQNTSKRDEEKCQLQDSTEIYNDSHSQSQKVSGSIQNQIRKNRSKSKNSQNDDKESHFEKTGTSLEQNTKLTLNTKRKSLQSHVNSNTSLHNEKKKIEKTSFDANKTNYYSDINNSTQGKFINQRSRPVSHYSSIYHRIQRNNTNAIQSLQQSDRPMSQEKYKTTSLNNDAQEAVITASQTNSYTVSHPQTRQQLKRQISNPKSVGVKFKTYRSRTNQNTTTLADENDNSKEFLDQKLYKVNKAKEQLKVIKDITSQRHRQRTPKKEQSNKKKYLRMYEWNKKFVHGSKKSREVMSLLNEMPNQYKLNLITQFQQLINIPEQKLRLKRNSNYSGINSTFQQKGNIYII</sequence>
<dbReference type="Proteomes" id="UP000039865">
    <property type="component" value="Unassembled WGS sequence"/>
</dbReference>
<feature type="compositionally biased region" description="Basic and acidic residues" evidence="1">
    <location>
        <begin position="315"/>
        <end position="325"/>
    </location>
</feature>
<keyword evidence="3" id="KW-1185">Reference proteome</keyword>
<feature type="compositionally biased region" description="Polar residues" evidence="1">
    <location>
        <begin position="326"/>
        <end position="339"/>
    </location>
</feature>
<organism evidence="2 3">
    <name type="scientific">Stylonychia lemnae</name>
    <name type="common">Ciliate</name>
    <dbReference type="NCBI Taxonomy" id="5949"/>
    <lineage>
        <taxon>Eukaryota</taxon>
        <taxon>Sar</taxon>
        <taxon>Alveolata</taxon>
        <taxon>Ciliophora</taxon>
        <taxon>Intramacronucleata</taxon>
        <taxon>Spirotrichea</taxon>
        <taxon>Stichotrichia</taxon>
        <taxon>Sporadotrichida</taxon>
        <taxon>Oxytrichidae</taxon>
        <taxon>Stylonychinae</taxon>
        <taxon>Stylonychia</taxon>
    </lineage>
</organism>
<evidence type="ECO:0000313" key="3">
    <source>
        <dbReference type="Proteomes" id="UP000039865"/>
    </source>
</evidence>
<reference evidence="2 3" key="1">
    <citation type="submission" date="2014-06" db="EMBL/GenBank/DDBJ databases">
        <authorList>
            <person name="Swart Estienne"/>
        </authorList>
    </citation>
    <scope>NUCLEOTIDE SEQUENCE [LARGE SCALE GENOMIC DNA]</scope>
    <source>
        <strain evidence="2 3">130c</strain>
    </source>
</reference>
<accession>A0A077ZYP9</accession>
<evidence type="ECO:0000313" key="2">
    <source>
        <dbReference type="EMBL" id="CDW75020.1"/>
    </source>
</evidence>
<dbReference type="InParanoid" id="A0A077ZYP9"/>
<feature type="compositionally biased region" description="Polar residues" evidence="1">
    <location>
        <begin position="285"/>
        <end position="304"/>
    </location>
</feature>
<dbReference type="EMBL" id="CCKQ01003880">
    <property type="protein sequence ID" value="CDW75020.1"/>
    <property type="molecule type" value="Genomic_DNA"/>
</dbReference>
<gene>
    <name evidence="2" type="primary">Contig3900.g4163</name>
    <name evidence="2" type="ORF">STYLEM_4005</name>
</gene>
<feature type="compositionally biased region" description="Polar residues" evidence="1">
    <location>
        <begin position="346"/>
        <end position="355"/>
    </location>
</feature>
<proteinExistence type="predicted"/>
<protein>
    <submittedName>
        <fullName evidence="2">Uncharacterized protein</fullName>
    </submittedName>
</protein>